<dbReference type="NCBIfam" id="TIGR02937">
    <property type="entry name" value="sigma70-ECF"/>
    <property type="match status" value="1"/>
</dbReference>
<dbReference type="Proteomes" id="UP000019151">
    <property type="component" value="Plasmid 2"/>
</dbReference>
<dbReference type="EMBL" id="CP007130">
    <property type="protein sequence ID" value="AHG93405.1"/>
    <property type="molecule type" value="Genomic_DNA"/>
</dbReference>
<geneLocation type="plasmid" evidence="7 8">
    <name>2</name>
</geneLocation>
<keyword evidence="4" id="KW-0804">Transcription</keyword>
<dbReference type="SUPFAM" id="SSF88946">
    <property type="entry name" value="Sigma2 domain of RNA polymerase sigma factors"/>
    <property type="match status" value="1"/>
</dbReference>
<dbReference type="HOGENOM" id="CLU_047691_3_0_0"/>
<dbReference type="GO" id="GO:0003677">
    <property type="term" value="F:DNA binding"/>
    <property type="evidence" value="ECO:0007669"/>
    <property type="project" value="InterPro"/>
</dbReference>
<dbReference type="PANTHER" id="PTHR43133">
    <property type="entry name" value="RNA POLYMERASE ECF-TYPE SIGMA FACTO"/>
    <property type="match status" value="1"/>
</dbReference>
<keyword evidence="8" id="KW-1185">Reference proteome</keyword>
<evidence type="ECO:0000256" key="2">
    <source>
        <dbReference type="ARBA" id="ARBA00023015"/>
    </source>
</evidence>
<evidence type="ECO:0000256" key="3">
    <source>
        <dbReference type="ARBA" id="ARBA00023082"/>
    </source>
</evidence>
<dbReference type="InterPro" id="IPR036388">
    <property type="entry name" value="WH-like_DNA-bd_sf"/>
</dbReference>
<sequence>MTAVSHADPPALSDAVVAITGSHVATDRSARLERLYRAHAARVFGVCLRMSGDRVRATELAQDVFVRAWEKLDLLRDETEAGAWLARLATNVVLNARRGERRRWARVEPVEDLAPLAPVSAHTPAAVRRMDLDAAMRRLPERARMVYVLHDVEGYAHDEIAAMMGVAAGTVRAQLHRARQLMREALRA</sequence>
<evidence type="ECO:0000256" key="4">
    <source>
        <dbReference type="ARBA" id="ARBA00023163"/>
    </source>
</evidence>
<dbReference type="InParanoid" id="W0RSW4"/>
<dbReference type="InterPro" id="IPR013324">
    <property type="entry name" value="RNA_pol_sigma_r3/r4-like"/>
</dbReference>
<name>W0RSW4_9BACT</name>
<gene>
    <name evidence="7" type="ORF">J421_5870</name>
</gene>
<protein>
    <submittedName>
        <fullName evidence="7">RNA polymerase sigma factor, sigma-70 family</fullName>
    </submittedName>
</protein>
<evidence type="ECO:0000256" key="1">
    <source>
        <dbReference type="ARBA" id="ARBA00010641"/>
    </source>
</evidence>
<evidence type="ECO:0000259" key="5">
    <source>
        <dbReference type="Pfam" id="PF04542"/>
    </source>
</evidence>
<feature type="domain" description="RNA polymerase sigma-70 region 2" evidence="5">
    <location>
        <begin position="35"/>
        <end position="103"/>
    </location>
</feature>
<evidence type="ECO:0000313" key="7">
    <source>
        <dbReference type="EMBL" id="AHG93405.1"/>
    </source>
</evidence>
<dbReference type="CDD" id="cd06171">
    <property type="entry name" value="Sigma70_r4"/>
    <property type="match status" value="1"/>
</dbReference>
<dbReference type="Gene3D" id="1.10.10.10">
    <property type="entry name" value="Winged helix-like DNA-binding domain superfamily/Winged helix DNA-binding domain"/>
    <property type="match status" value="1"/>
</dbReference>
<dbReference type="AlphaFoldDB" id="W0RSW4"/>
<accession>W0RSW4</accession>
<keyword evidence="2" id="KW-0805">Transcription regulation</keyword>
<evidence type="ECO:0000259" key="6">
    <source>
        <dbReference type="Pfam" id="PF08281"/>
    </source>
</evidence>
<evidence type="ECO:0000313" key="8">
    <source>
        <dbReference type="Proteomes" id="UP000019151"/>
    </source>
</evidence>
<comment type="similarity">
    <text evidence="1">Belongs to the sigma-70 factor family. ECF subfamily.</text>
</comment>
<dbReference type="Gene3D" id="1.10.1740.10">
    <property type="match status" value="1"/>
</dbReference>
<dbReference type="InterPro" id="IPR039425">
    <property type="entry name" value="RNA_pol_sigma-70-like"/>
</dbReference>
<dbReference type="InterPro" id="IPR013325">
    <property type="entry name" value="RNA_pol_sigma_r2"/>
</dbReference>
<organism evidence="7 8">
    <name type="scientific">Gemmatirosa kalamazoonensis</name>
    <dbReference type="NCBI Taxonomy" id="861299"/>
    <lineage>
        <taxon>Bacteria</taxon>
        <taxon>Pseudomonadati</taxon>
        <taxon>Gemmatimonadota</taxon>
        <taxon>Gemmatimonadia</taxon>
        <taxon>Gemmatimonadales</taxon>
        <taxon>Gemmatimonadaceae</taxon>
        <taxon>Gemmatirosa</taxon>
    </lineage>
</organism>
<dbReference type="Pfam" id="PF08281">
    <property type="entry name" value="Sigma70_r4_2"/>
    <property type="match status" value="1"/>
</dbReference>
<dbReference type="KEGG" id="gba:J421_5870"/>
<dbReference type="eggNOG" id="COG1595">
    <property type="taxonomic scope" value="Bacteria"/>
</dbReference>
<dbReference type="SUPFAM" id="SSF88659">
    <property type="entry name" value="Sigma3 and sigma4 domains of RNA polymerase sigma factors"/>
    <property type="match status" value="1"/>
</dbReference>
<reference evidence="7 8" key="1">
    <citation type="journal article" date="2014" name="Genome Announc.">
        <title>Genome Sequence and Methylome of Soil Bacterium Gemmatirosa kalamazoonensis KBS708T, a Member of the Rarely Cultivated Gemmatimonadetes Phylum.</title>
        <authorList>
            <person name="Debruyn J.M."/>
            <person name="Radosevich M."/>
            <person name="Wommack K.E."/>
            <person name="Polson S.W."/>
            <person name="Hauser L.J."/>
            <person name="Fawaz M.N."/>
            <person name="Korlach J."/>
            <person name="Tsai Y.C."/>
        </authorList>
    </citation>
    <scope>NUCLEOTIDE SEQUENCE [LARGE SCALE GENOMIC DNA]</scope>
    <source>
        <strain evidence="7 8">KBS708</strain>
        <plasmid evidence="8">Plasmid 2</plasmid>
    </source>
</reference>
<dbReference type="PANTHER" id="PTHR43133:SF46">
    <property type="entry name" value="RNA POLYMERASE SIGMA-70 FACTOR ECF SUBFAMILY"/>
    <property type="match status" value="1"/>
</dbReference>
<dbReference type="InterPro" id="IPR007627">
    <property type="entry name" value="RNA_pol_sigma70_r2"/>
</dbReference>
<dbReference type="InterPro" id="IPR013249">
    <property type="entry name" value="RNA_pol_sigma70_r4_t2"/>
</dbReference>
<keyword evidence="7" id="KW-0614">Plasmid</keyword>
<dbReference type="GO" id="GO:0016987">
    <property type="term" value="F:sigma factor activity"/>
    <property type="evidence" value="ECO:0007669"/>
    <property type="project" value="UniProtKB-KW"/>
</dbReference>
<feature type="domain" description="RNA polymerase sigma factor 70 region 4 type 2" evidence="6">
    <location>
        <begin position="130"/>
        <end position="181"/>
    </location>
</feature>
<dbReference type="Pfam" id="PF04542">
    <property type="entry name" value="Sigma70_r2"/>
    <property type="match status" value="1"/>
</dbReference>
<keyword evidence="3" id="KW-0731">Sigma factor</keyword>
<proteinExistence type="inferred from homology"/>
<dbReference type="InterPro" id="IPR014284">
    <property type="entry name" value="RNA_pol_sigma-70_dom"/>
</dbReference>
<dbReference type="GO" id="GO:0006352">
    <property type="term" value="P:DNA-templated transcription initiation"/>
    <property type="evidence" value="ECO:0007669"/>
    <property type="project" value="InterPro"/>
</dbReference>